<protein>
    <submittedName>
        <fullName evidence="1">44925_t:CDS:1</fullName>
    </submittedName>
</protein>
<keyword evidence="2" id="KW-1185">Reference proteome</keyword>
<reference evidence="1 2" key="1">
    <citation type="submission" date="2021-06" db="EMBL/GenBank/DDBJ databases">
        <authorList>
            <person name="Kallberg Y."/>
            <person name="Tangrot J."/>
            <person name="Rosling A."/>
        </authorList>
    </citation>
    <scope>NUCLEOTIDE SEQUENCE [LARGE SCALE GENOMIC DNA]</scope>
    <source>
        <strain evidence="1 2">120-4 pot B 10/14</strain>
    </source>
</reference>
<dbReference type="EMBL" id="CAJVQB010048290">
    <property type="protein sequence ID" value="CAG8833912.1"/>
    <property type="molecule type" value="Genomic_DNA"/>
</dbReference>
<proteinExistence type="predicted"/>
<sequence length="40" mass="4420">TPATNFAKIAKSFQASLLDYTDNYIDKALTHIACDYPVAK</sequence>
<evidence type="ECO:0000313" key="1">
    <source>
        <dbReference type="EMBL" id="CAG8833912.1"/>
    </source>
</evidence>
<name>A0ABN7WK49_GIGMA</name>
<accession>A0ABN7WK49</accession>
<feature type="non-terminal residue" evidence="1">
    <location>
        <position position="1"/>
    </location>
</feature>
<comment type="caution">
    <text evidence="1">The sequence shown here is derived from an EMBL/GenBank/DDBJ whole genome shotgun (WGS) entry which is preliminary data.</text>
</comment>
<evidence type="ECO:0000313" key="2">
    <source>
        <dbReference type="Proteomes" id="UP000789901"/>
    </source>
</evidence>
<gene>
    <name evidence="1" type="ORF">GMARGA_LOCUS31786</name>
</gene>
<dbReference type="Proteomes" id="UP000789901">
    <property type="component" value="Unassembled WGS sequence"/>
</dbReference>
<organism evidence="1 2">
    <name type="scientific">Gigaspora margarita</name>
    <dbReference type="NCBI Taxonomy" id="4874"/>
    <lineage>
        <taxon>Eukaryota</taxon>
        <taxon>Fungi</taxon>
        <taxon>Fungi incertae sedis</taxon>
        <taxon>Mucoromycota</taxon>
        <taxon>Glomeromycotina</taxon>
        <taxon>Glomeromycetes</taxon>
        <taxon>Diversisporales</taxon>
        <taxon>Gigasporaceae</taxon>
        <taxon>Gigaspora</taxon>
    </lineage>
</organism>